<keyword evidence="3" id="KW-0645">Protease</keyword>
<dbReference type="InterPro" id="IPR027065">
    <property type="entry name" value="Lon_Prtase"/>
</dbReference>
<dbReference type="Pfam" id="PF05362">
    <property type="entry name" value="Lon_C"/>
    <property type="match status" value="1"/>
</dbReference>
<evidence type="ECO:0000259" key="6">
    <source>
        <dbReference type="Pfam" id="PF05362"/>
    </source>
</evidence>
<evidence type="ECO:0000256" key="4">
    <source>
        <dbReference type="SAM" id="Coils"/>
    </source>
</evidence>
<protein>
    <recommendedName>
        <fullName evidence="6">Lon proteolytic domain-containing protein</fullName>
    </recommendedName>
</protein>
<reference evidence="7 8" key="1">
    <citation type="submission" date="2015-06" db="EMBL/GenBank/DDBJ databases">
        <title>New insights into the roles of widespread benthic archaea in carbon and nitrogen cycling.</title>
        <authorList>
            <person name="Lazar C.S."/>
            <person name="Baker B.J."/>
            <person name="Seitz K.W."/>
            <person name="Hyde A.S."/>
            <person name="Dick G.J."/>
            <person name="Hinrichs K.-U."/>
            <person name="Teske A.P."/>
        </authorList>
    </citation>
    <scope>NUCLEOTIDE SEQUENCE [LARGE SCALE GENOMIC DNA]</scope>
    <source>
        <strain evidence="7">DG-45</strain>
    </source>
</reference>
<dbReference type="GO" id="GO:0006508">
    <property type="term" value="P:proteolysis"/>
    <property type="evidence" value="ECO:0007669"/>
    <property type="project" value="InterPro"/>
</dbReference>
<keyword evidence="2" id="KW-0378">Hydrolase</keyword>
<dbReference type="Gene3D" id="3.30.230.10">
    <property type="match status" value="1"/>
</dbReference>
<keyword evidence="5" id="KW-0472">Membrane</keyword>
<dbReference type="InterPro" id="IPR008269">
    <property type="entry name" value="Lon_proteolytic"/>
</dbReference>
<dbReference type="GO" id="GO:0005524">
    <property type="term" value="F:ATP binding"/>
    <property type="evidence" value="ECO:0007669"/>
    <property type="project" value="InterPro"/>
</dbReference>
<evidence type="ECO:0000256" key="1">
    <source>
        <dbReference type="ARBA" id="ARBA00004141"/>
    </source>
</evidence>
<evidence type="ECO:0000313" key="7">
    <source>
        <dbReference type="EMBL" id="KON29297.1"/>
    </source>
</evidence>
<dbReference type="GO" id="GO:0016020">
    <property type="term" value="C:membrane"/>
    <property type="evidence" value="ECO:0007669"/>
    <property type="project" value="UniProtKB-SubCell"/>
</dbReference>
<dbReference type="InterPro" id="IPR020568">
    <property type="entry name" value="Ribosomal_Su5_D2-typ_SF"/>
</dbReference>
<keyword evidence="5" id="KW-0812">Transmembrane</keyword>
<keyword evidence="5" id="KW-1133">Transmembrane helix</keyword>
<dbReference type="EMBL" id="LFWZ01000069">
    <property type="protein sequence ID" value="KON29297.1"/>
    <property type="molecule type" value="Genomic_DNA"/>
</dbReference>
<comment type="caution">
    <text evidence="7">The sequence shown here is derived from an EMBL/GenBank/DDBJ whole genome shotgun (WGS) entry which is preliminary data.</text>
</comment>
<sequence length="305" mass="32593">MGENMGGGRSERLLLLSVFLNIVLASFAGFTLWRVESLRSQISAITGSYSELADSHRNLEQQLNVTRAQLDYYRRQAAYYSGLATSGNAATGIMGRATAPLVALRTIRTGFQVKYEGVAMRANVELREGSGRILVNTVPKIGIDIQTSVRTAVRVSEDVTGVSLSKTDVILTLAASRDVDIVDGPSAGAAITAAMIAAIRGDGLNQSVYVTGTINGDRSIGQVGGVPEKALAAAENGSKRFLVPKGQSEIAVYVPKTSSPFPGWAITTYEQRLVELQGYLEEHGYEIIVEEVESIEEAYAKLSAG</sequence>
<dbReference type="InterPro" id="IPR008268">
    <property type="entry name" value="Peptidase_S16_AS"/>
</dbReference>
<dbReference type="Proteomes" id="UP000037210">
    <property type="component" value="Unassembled WGS sequence"/>
</dbReference>
<dbReference type="PRINTS" id="PR00830">
    <property type="entry name" value="ENDOLAPTASE"/>
</dbReference>
<feature type="domain" description="Lon proteolytic" evidence="6">
    <location>
        <begin position="183"/>
        <end position="255"/>
    </location>
</feature>
<evidence type="ECO:0000256" key="2">
    <source>
        <dbReference type="ARBA" id="ARBA00022801"/>
    </source>
</evidence>
<dbReference type="GO" id="GO:0004252">
    <property type="term" value="F:serine-type endopeptidase activity"/>
    <property type="evidence" value="ECO:0007669"/>
    <property type="project" value="InterPro"/>
</dbReference>
<dbReference type="GO" id="GO:0030163">
    <property type="term" value="P:protein catabolic process"/>
    <property type="evidence" value="ECO:0007669"/>
    <property type="project" value="InterPro"/>
</dbReference>
<dbReference type="AlphaFoldDB" id="A0A0M0BL01"/>
<proteinExistence type="predicted"/>
<dbReference type="GO" id="GO:0004176">
    <property type="term" value="F:ATP-dependent peptidase activity"/>
    <property type="evidence" value="ECO:0007669"/>
    <property type="project" value="InterPro"/>
</dbReference>
<dbReference type="PANTHER" id="PTHR10046">
    <property type="entry name" value="ATP DEPENDENT LON PROTEASE FAMILY MEMBER"/>
    <property type="match status" value="1"/>
</dbReference>
<feature type="coiled-coil region" evidence="4">
    <location>
        <begin position="49"/>
        <end position="76"/>
    </location>
</feature>
<dbReference type="PROSITE" id="PS01046">
    <property type="entry name" value="LON_SER"/>
    <property type="match status" value="1"/>
</dbReference>
<dbReference type="InterPro" id="IPR014721">
    <property type="entry name" value="Ribsml_uS5_D2-typ_fold_subgr"/>
</dbReference>
<feature type="transmembrane region" description="Helical" evidence="5">
    <location>
        <begin position="12"/>
        <end position="33"/>
    </location>
</feature>
<name>A0A0M0BL01_9ARCH</name>
<evidence type="ECO:0000256" key="3">
    <source>
        <dbReference type="ARBA" id="ARBA00022825"/>
    </source>
</evidence>
<evidence type="ECO:0000256" key="5">
    <source>
        <dbReference type="SAM" id="Phobius"/>
    </source>
</evidence>
<accession>A0A0M0BL01</accession>
<comment type="subcellular location">
    <subcellularLocation>
        <location evidence="1">Membrane</location>
        <topology evidence="1">Multi-pass membrane protein</topology>
    </subcellularLocation>
</comment>
<evidence type="ECO:0000313" key="8">
    <source>
        <dbReference type="Proteomes" id="UP000037210"/>
    </source>
</evidence>
<keyword evidence="3" id="KW-0720">Serine protease</keyword>
<gene>
    <name evidence="7" type="ORF">AC482_06860</name>
</gene>
<organism evidence="7 8">
    <name type="scientific">miscellaneous Crenarchaeota group-15 archaeon DG-45</name>
    <dbReference type="NCBI Taxonomy" id="1685127"/>
    <lineage>
        <taxon>Archaea</taxon>
        <taxon>Candidatus Bathyarchaeota</taxon>
        <taxon>MCG-15</taxon>
    </lineage>
</organism>
<dbReference type="SUPFAM" id="SSF54211">
    <property type="entry name" value="Ribosomal protein S5 domain 2-like"/>
    <property type="match status" value="1"/>
</dbReference>
<keyword evidence="4" id="KW-0175">Coiled coil</keyword>